<evidence type="ECO:0000256" key="2">
    <source>
        <dbReference type="ARBA" id="ARBA00022679"/>
    </source>
</evidence>
<evidence type="ECO:0000256" key="4">
    <source>
        <dbReference type="ARBA" id="ARBA00022803"/>
    </source>
</evidence>
<sequence length="503" mass="57346">MVVDEVAVPRRFVVGEPLEGDEVVRKGVKLVERGVVRKEGDANRVYLEGMVFMPQSFFCNDHRWGFREVEDAEVDRIVDGAWSGRALGAVGVDEEEGLGVEERVRWRKEQIRRLKMRKELFPWMREDTVVYANFNQLYKIDPDIFATWMNIIKRVPNSILWLLRFPPAGEAHLRQKARELVGEEVASRLIFTDVAPKHLHIHRGRIADIFLDTPECNAHTTAADILWSGTPIVTYPKYDFKMCSRVAASVAYGTGSWGNEKEKRKYEVERGWVKDLNGGERDRVGQGLDMDLERLEDVTLLGHHMVVNSYWEYEEQAVRLGSGMRWDWKEIGPGSLQQQQGQQGHQNAVGSRATTASYAIAQSSQQSSQQSSLASQDFKQPQHSQQAPSMSSFAYSAPAATNHHSATIQQQQPFNYYLQPLQHLTPQVAPIFHPNAQNPTHIFTPTSKNLATALRRRLFLTRDSMPLFDTPLWVKNLESGMTAAVKGWEEGWERFKGRNVREG</sequence>
<dbReference type="EMBL" id="JADGJD010002829">
    <property type="protein sequence ID" value="KAJ3028060.1"/>
    <property type="molecule type" value="Genomic_DNA"/>
</dbReference>
<proteinExistence type="predicted"/>
<organism evidence="7 8">
    <name type="scientific">Rhizophlyctis rosea</name>
    <dbReference type="NCBI Taxonomy" id="64517"/>
    <lineage>
        <taxon>Eukaryota</taxon>
        <taxon>Fungi</taxon>
        <taxon>Fungi incertae sedis</taxon>
        <taxon>Chytridiomycota</taxon>
        <taxon>Chytridiomycota incertae sedis</taxon>
        <taxon>Chytridiomycetes</taxon>
        <taxon>Rhizophlyctidales</taxon>
        <taxon>Rhizophlyctidaceae</taxon>
        <taxon>Rhizophlyctis</taxon>
    </lineage>
</organism>
<feature type="domain" description="O-GlcNAc transferase C-terminal" evidence="6">
    <location>
        <begin position="125"/>
        <end position="254"/>
    </location>
</feature>
<comment type="pathway">
    <text evidence="1">Protein modification; protein glycosylation.</text>
</comment>
<accession>A0AAD5S7B3</accession>
<keyword evidence="8" id="KW-1185">Reference proteome</keyword>
<feature type="non-terminal residue" evidence="7">
    <location>
        <position position="1"/>
    </location>
</feature>
<dbReference type="GO" id="GO:0016757">
    <property type="term" value="F:glycosyltransferase activity"/>
    <property type="evidence" value="ECO:0007669"/>
    <property type="project" value="TreeGrafter"/>
</dbReference>
<dbReference type="Proteomes" id="UP001212841">
    <property type="component" value="Unassembled WGS sequence"/>
</dbReference>
<feature type="compositionally biased region" description="Polar residues" evidence="5">
    <location>
        <begin position="377"/>
        <end position="391"/>
    </location>
</feature>
<evidence type="ECO:0000313" key="7">
    <source>
        <dbReference type="EMBL" id="KAJ3028060.1"/>
    </source>
</evidence>
<dbReference type="Gene3D" id="3.40.50.2000">
    <property type="entry name" value="Glycogen Phosphorylase B"/>
    <property type="match status" value="1"/>
</dbReference>
<keyword evidence="2" id="KW-0808">Transferase</keyword>
<dbReference type="InterPro" id="IPR029489">
    <property type="entry name" value="OGT/SEC/SPY_C"/>
</dbReference>
<protein>
    <recommendedName>
        <fullName evidence="6">O-GlcNAc transferase C-terminal domain-containing protein</fullName>
    </recommendedName>
</protein>
<dbReference type="AlphaFoldDB" id="A0AAD5S7B3"/>
<evidence type="ECO:0000256" key="3">
    <source>
        <dbReference type="ARBA" id="ARBA00022737"/>
    </source>
</evidence>
<feature type="compositionally biased region" description="Low complexity" evidence="5">
    <location>
        <begin position="360"/>
        <end position="376"/>
    </location>
</feature>
<dbReference type="GO" id="GO:0006493">
    <property type="term" value="P:protein O-linked glycosylation"/>
    <property type="evidence" value="ECO:0007669"/>
    <property type="project" value="TreeGrafter"/>
</dbReference>
<reference evidence="7" key="1">
    <citation type="submission" date="2020-05" db="EMBL/GenBank/DDBJ databases">
        <title>Phylogenomic resolution of chytrid fungi.</title>
        <authorList>
            <person name="Stajich J.E."/>
            <person name="Amses K."/>
            <person name="Simmons R."/>
            <person name="Seto K."/>
            <person name="Myers J."/>
            <person name="Bonds A."/>
            <person name="Quandt C.A."/>
            <person name="Barry K."/>
            <person name="Liu P."/>
            <person name="Grigoriev I."/>
            <person name="Longcore J.E."/>
            <person name="James T.Y."/>
        </authorList>
    </citation>
    <scope>NUCLEOTIDE SEQUENCE</scope>
    <source>
        <strain evidence="7">JEL0318</strain>
    </source>
</reference>
<evidence type="ECO:0000256" key="5">
    <source>
        <dbReference type="SAM" id="MobiDB-lite"/>
    </source>
</evidence>
<keyword evidence="3" id="KW-0677">Repeat</keyword>
<feature type="compositionally biased region" description="Low complexity" evidence="5">
    <location>
        <begin position="337"/>
        <end position="346"/>
    </location>
</feature>
<gene>
    <name evidence="7" type="ORF">HK097_006034</name>
</gene>
<feature type="region of interest" description="Disordered" evidence="5">
    <location>
        <begin position="334"/>
        <end position="353"/>
    </location>
</feature>
<evidence type="ECO:0000259" key="6">
    <source>
        <dbReference type="Pfam" id="PF13844"/>
    </source>
</evidence>
<name>A0AAD5S7B3_9FUNG</name>
<evidence type="ECO:0000313" key="8">
    <source>
        <dbReference type="Proteomes" id="UP001212841"/>
    </source>
</evidence>
<comment type="caution">
    <text evidence="7">The sequence shown here is derived from an EMBL/GenBank/DDBJ whole genome shotgun (WGS) entry which is preliminary data.</text>
</comment>
<dbReference type="PANTHER" id="PTHR44998">
    <property type="match status" value="1"/>
</dbReference>
<keyword evidence="4" id="KW-0802">TPR repeat</keyword>
<feature type="region of interest" description="Disordered" evidence="5">
    <location>
        <begin position="360"/>
        <end position="391"/>
    </location>
</feature>
<evidence type="ECO:0000256" key="1">
    <source>
        <dbReference type="ARBA" id="ARBA00004922"/>
    </source>
</evidence>
<dbReference type="Pfam" id="PF13844">
    <property type="entry name" value="Glyco_transf_41"/>
    <property type="match status" value="1"/>
</dbReference>
<dbReference type="PANTHER" id="PTHR44998:SF1">
    <property type="entry name" value="UDP-N-ACETYLGLUCOSAMINE--PEPTIDE N-ACETYLGLUCOSAMINYLTRANSFERASE 110 KDA SUBUNIT"/>
    <property type="match status" value="1"/>
</dbReference>